<protein>
    <submittedName>
        <fullName evidence="1">TIGR02450 family Trp-rich protein</fullName>
    </submittedName>
</protein>
<dbReference type="Pfam" id="PF09493">
    <property type="entry name" value="DUF2389"/>
    <property type="match status" value="1"/>
</dbReference>
<evidence type="ECO:0000313" key="1">
    <source>
        <dbReference type="EMBL" id="QTR46298.1"/>
    </source>
</evidence>
<reference evidence="1 2" key="1">
    <citation type="submission" date="2021-04" db="EMBL/GenBank/DDBJ databases">
        <title>Genomics, taxonomy and metabolism of representatives of sulfur bacteria of the genus Thiothrix: Thiothrix fructosivorans QT, Thiothrix unzii A1T and three new species, Thiothrix subterranea sp. nov., Thiothrix litoralis sp. nov. and 'Candidatus Thiothrix anitrata' sp. nov.</title>
        <authorList>
            <person name="Ravin N.V."/>
            <person name="Smolyakov D."/>
            <person name="Rudenko T.S."/>
            <person name="Mardanov A.V."/>
            <person name="Beletsky A.V."/>
            <person name="Markov N.D."/>
            <person name="Fomenkov A.I."/>
            <person name="Roberts R.J."/>
            <person name="Karnachuk O.V."/>
            <person name="Novikov A."/>
            <person name="Grabovich M.Y."/>
        </authorList>
    </citation>
    <scope>NUCLEOTIDE SEQUENCE [LARGE SCALE GENOMIC DNA]</scope>
    <source>
        <strain evidence="1 2">AS</strain>
    </source>
</reference>
<organism evidence="1 2">
    <name type="scientific">Thiothrix litoralis</name>
    <dbReference type="NCBI Taxonomy" id="2891210"/>
    <lineage>
        <taxon>Bacteria</taxon>
        <taxon>Pseudomonadati</taxon>
        <taxon>Pseudomonadota</taxon>
        <taxon>Gammaproteobacteria</taxon>
        <taxon>Thiotrichales</taxon>
        <taxon>Thiotrichaceae</taxon>
        <taxon>Thiothrix</taxon>
    </lineage>
</organism>
<dbReference type="EMBL" id="CP072801">
    <property type="protein sequence ID" value="QTR46298.1"/>
    <property type="molecule type" value="Genomic_DNA"/>
</dbReference>
<dbReference type="RefSeq" id="WP_210222638.1">
    <property type="nucleotide sequence ID" value="NZ_JBASCO010000520.1"/>
</dbReference>
<evidence type="ECO:0000313" key="2">
    <source>
        <dbReference type="Proteomes" id="UP000672039"/>
    </source>
</evidence>
<dbReference type="Proteomes" id="UP000672039">
    <property type="component" value="Chromosome"/>
</dbReference>
<name>A0ABX7WVL0_9GAMM</name>
<dbReference type="NCBIfam" id="TIGR02450">
    <property type="entry name" value="TIGR02450 family Trp-rich protein"/>
    <property type="match status" value="1"/>
</dbReference>
<proteinExistence type="predicted"/>
<accession>A0ABX7WVL0</accession>
<gene>
    <name evidence="1" type="ORF">J9253_20395</name>
</gene>
<sequence length="64" mass="7712">MSINSKWTAVTPLNREKHFLITELDFDEDEEVIHCLIEAIISKRSEPIEWQELKNDEKWLQGWK</sequence>
<keyword evidence="2" id="KW-1185">Reference proteome</keyword>
<dbReference type="InterPro" id="IPR012663">
    <property type="entry name" value="CHP02450_Tryp"/>
</dbReference>